<dbReference type="Proteomes" id="UP000807025">
    <property type="component" value="Unassembled WGS sequence"/>
</dbReference>
<dbReference type="EMBL" id="MU154542">
    <property type="protein sequence ID" value="KAF9497665.1"/>
    <property type="molecule type" value="Genomic_DNA"/>
</dbReference>
<name>A0A9P6DID9_PLEER</name>
<gene>
    <name evidence="2" type="ORF">BDN71DRAFT_1429352</name>
</gene>
<evidence type="ECO:0000256" key="1">
    <source>
        <dbReference type="SAM" id="MobiDB-lite"/>
    </source>
</evidence>
<keyword evidence="3" id="KW-1185">Reference proteome</keyword>
<feature type="compositionally biased region" description="Polar residues" evidence="1">
    <location>
        <begin position="1"/>
        <end position="13"/>
    </location>
</feature>
<reference evidence="2" key="1">
    <citation type="submission" date="2020-11" db="EMBL/GenBank/DDBJ databases">
        <authorList>
            <consortium name="DOE Joint Genome Institute"/>
            <person name="Ahrendt S."/>
            <person name="Riley R."/>
            <person name="Andreopoulos W."/>
            <person name="Labutti K."/>
            <person name="Pangilinan J."/>
            <person name="Ruiz-Duenas F.J."/>
            <person name="Barrasa J.M."/>
            <person name="Sanchez-Garcia M."/>
            <person name="Camarero S."/>
            <person name="Miyauchi S."/>
            <person name="Serrano A."/>
            <person name="Linde D."/>
            <person name="Babiker R."/>
            <person name="Drula E."/>
            <person name="Ayuso-Fernandez I."/>
            <person name="Pacheco R."/>
            <person name="Padilla G."/>
            <person name="Ferreira P."/>
            <person name="Barriuso J."/>
            <person name="Kellner H."/>
            <person name="Castanera R."/>
            <person name="Alfaro M."/>
            <person name="Ramirez L."/>
            <person name="Pisabarro A.G."/>
            <person name="Kuo A."/>
            <person name="Tritt A."/>
            <person name="Lipzen A."/>
            <person name="He G."/>
            <person name="Yan M."/>
            <person name="Ng V."/>
            <person name="Cullen D."/>
            <person name="Martin F."/>
            <person name="Rosso M.-N."/>
            <person name="Henrissat B."/>
            <person name="Hibbett D."/>
            <person name="Martinez A.T."/>
            <person name="Grigoriev I.V."/>
        </authorList>
    </citation>
    <scope>NUCLEOTIDE SEQUENCE</scope>
    <source>
        <strain evidence="2">ATCC 90797</strain>
    </source>
</reference>
<protein>
    <recommendedName>
        <fullName evidence="4">Tc1-like transposase DDE domain-containing protein</fullName>
    </recommendedName>
</protein>
<accession>A0A9P6DID9</accession>
<proteinExistence type="predicted"/>
<feature type="region of interest" description="Disordered" evidence="1">
    <location>
        <begin position="1"/>
        <end position="24"/>
    </location>
</feature>
<organism evidence="2 3">
    <name type="scientific">Pleurotus eryngii</name>
    <name type="common">Boletus of the steppes</name>
    <dbReference type="NCBI Taxonomy" id="5323"/>
    <lineage>
        <taxon>Eukaryota</taxon>
        <taxon>Fungi</taxon>
        <taxon>Dikarya</taxon>
        <taxon>Basidiomycota</taxon>
        <taxon>Agaricomycotina</taxon>
        <taxon>Agaricomycetes</taxon>
        <taxon>Agaricomycetidae</taxon>
        <taxon>Agaricales</taxon>
        <taxon>Pleurotineae</taxon>
        <taxon>Pleurotaceae</taxon>
        <taxon>Pleurotus</taxon>
    </lineage>
</organism>
<comment type="caution">
    <text evidence="2">The sequence shown here is derived from an EMBL/GenBank/DDBJ whole genome shotgun (WGS) entry which is preliminary data.</text>
</comment>
<evidence type="ECO:0000313" key="3">
    <source>
        <dbReference type="Proteomes" id="UP000807025"/>
    </source>
</evidence>
<evidence type="ECO:0000313" key="2">
    <source>
        <dbReference type="EMBL" id="KAF9497665.1"/>
    </source>
</evidence>
<dbReference type="OrthoDB" id="2142724at2759"/>
<evidence type="ECO:0008006" key="4">
    <source>
        <dbReference type="Google" id="ProtNLM"/>
    </source>
</evidence>
<dbReference type="AlphaFoldDB" id="A0A9P6DID9"/>
<sequence length="201" mass="22249">MSTGSTLRSTAFSESPWPPSIEHSSKQDSVSSMFKSLHLSRIPSSAQTSFDRLANIQRTILLILTKCLKMIKPIPASRDTRLLGLVQNCIDCVGGVIYAQDLLRIFARLCGLNLPPSLPISSPYPGPSSVLIMDNARIHHRPDIEKLVLGYGCHIEYLLLYSPDVRATLILLEYTQALQVDERNVGLGLREKMNGESEDAD</sequence>